<keyword evidence="6 7" id="KW-0694">RNA-binding</keyword>
<dbReference type="GO" id="GO:0042781">
    <property type="term" value="F:3'-tRNA processing endoribonuclease activity"/>
    <property type="evidence" value="ECO:0007669"/>
    <property type="project" value="TreeGrafter"/>
</dbReference>
<dbReference type="SUPFAM" id="SSF54211">
    <property type="entry name" value="Ribosomal protein S5 domain 2-like"/>
    <property type="match status" value="1"/>
</dbReference>
<dbReference type="PROSITE" id="PS00648">
    <property type="entry name" value="RIBONUCLEASE_P"/>
    <property type="match status" value="1"/>
</dbReference>
<dbReference type="KEGG" id="acib:ACBT_1766"/>
<dbReference type="InterPro" id="IPR000100">
    <property type="entry name" value="RNase_P"/>
</dbReference>
<dbReference type="Proteomes" id="UP000509513">
    <property type="component" value="Chromosome"/>
</dbReference>
<accession>A0A5J6RHU2</accession>
<dbReference type="Proteomes" id="UP000305417">
    <property type="component" value="Unassembled WGS sequence"/>
</dbReference>
<dbReference type="RefSeq" id="WP_034218818.1">
    <property type="nucleotide sequence ID" value="NZ_CP043857.1"/>
</dbReference>
<dbReference type="GO" id="GO:0030677">
    <property type="term" value="C:ribonuclease P complex"/>
    <property type="evidence" value="ECO:0007669"/>
    <property type="project" value="TreeGrafter"/>
</dbReference>
<evidence type="ECO:0000313" key="11">
    <source>
        <dbReference type="Proteomes" id="UP000305417"/>
    </source>
</evidence>
<dbReference type="GO" id="GO:0004526">
    <property type="term" value="F:ribonuclease P activity"/>
    <property type="evidence" value="ECO:0007669"/>
    <property type="project" value="UniProtKB-UniRule"/>
</dbReference>
<evidence type="ECO:0000256" key="3">
    <source>
        <dbReference type="ARBA" id="ARBA00022722"/>
    </source>
</evidence>
<dbReference type="OrthoDB" id="9810867at2"/>
<comment type="catalytic activity">
    <reaction evidence="7">
        <text>Endonucleolytic cleavage of RNA, removing 5'-extranucleotides from tRNA precursor.</text>
        <dbReference type="EC" id="3.1.26.5"/>
    </reaction>
</comment>
<keyword evidence="11" id="KW-1185">Reference proteome</keyword>
<reference evidence="10 11" key="1">
    <citation type="submission" date="2019-05" db="EMBL/GenBank/DDBJ databases">
        <title>Arcobacter cibarius and Arcobacter thereius providing challenges in identification an antibiotic susceptibility and Quinolone resistance.</title>
        <authorList>
            <person name="Busch A."/>
            <person name="Hanel I."/>
            <person name="Hotzel H."/>
            <person name="Tomaso H."/>
        </authorList>
    </citation>
    <scope>NUCLEOTIDE SEQUENCE [LARGE SCALE GENOMIC DNA]</scope>
    <source>
        <strain evidence="10 11">16CS0831-2</strain>
    </source>
</reference>
<keyword evidence="4 7" id="KW-0255">Endonuclease</keyword>
<dbReference type="AlphaFoldDB" id="A0A5J6RHU2"/>
<dbReference type="InterPro" id="IPR014721">
    <property type="entry name" value="Ribsml_uS5_D2-typ_fold_subgr"/>
</dbReference>
<dbReference type="Pfam" id="PF00825">
    <property type="entry name" value="Ribonuclease_P"/>
    <property type="match status" value="1"/>
</dbReference>
<dbReference type="PANTHER" id="PTHR33992:SF1">
    <property type="entry name" value="RIBONUCLEASE P PROTEIN COMPONENT"/>
    <property type="match status" value="1"/>
</dbReference>
<evidence type="ECO:0000313" key="12">
    <source>
        <dbReference type="Proteomes" id="UP000509513"/>
    </source>
</evidence>
<dbReference type="EMBL" id="VBUC01000006">
    <property type="protein sequence ID" value="TLT00700.1"/>
    <property type="molecule type" value="Genomic_DNA"/>
</dbReference>
<dbReference type="InterPro" id="IPR020568">
    <property type="entry name" value="Ribosomal_Su5_D2-typ_SF"/>
</dbReference>
<protein>
    <recommendedName>
        <fullName evidence="7 8">Ribonuclease P protein component</fullName>
        <shortName evidence="7">RNase P protein</shortName>
        <shortName evidence="7">RNaseP protein</shortName>
        <ecNumber evidence="7 8">3.1.26.5</ecNumber>
    </recommendedName>
    <alternativeName>
        <fullName evidence="7">Protein C5</fullName>
    </alternativeName>
</protein>
<keyword evidence="3 7" id="KW-0540">Nuclease</keyword>
<comment type="function">
    <text evidence="1 7">RNaseP catalyzes the removal of the 5'-leader sequence from pre-tRNA to produce the mature 5'-terminus. It can also cleave other RNA substrates such as 4.5S RNA. The protein component plays an auxiliary but essential role in vivo by binding to the 5'-leader sequence and broadening the substrate specificity of the ribozyme.</text>
</comment>
<evidence type="ECO:0000256" key="6">
    <source>
        <dbReference type="ARBA" id="ARBA00022884"/>
    </source>
</evidence>
<dbReference type="HAMAP" id="MF_00227">
    <property type="entry name" value="RNase_P"/>
    <property type="match status" value="1"/>
</dbReference>
<evidence type="ECO:0000256" key="2">
    <source>
        <dbReference type="ARBA" id="ARBA00022694"/>
    </source>
</evidence>
<evidence type="ECO:0000313" key="9">
    <source>
        <dbReference type="EMBL" id="QKJ27663.1"/>
    </source>
</evidence>
<proteinExistence type="inferred from homology"/>
<keyword evidence="5 7" id="KW-0378">Hydrolase</keyword>
<evidence type="ECO:0000256" key="5">
    <source>
        <dbReference type="ARBA" id="ARBA00022801"/>
    </source>
</evidence>
<dbReference type="PANTHER" id="PTHR33992">
    <property type="entry name" value="RIBONUCLEASE P PROTEIN COMPONENT"/>
    <property type="match status" value="1"/>
</dbReference>
<evidence type="ECO:0000256" key="7">
    <source>
        <dbReference type="HAMAP-Rule" id="MF_00227"/>
    </source>
</evidence>
<comment type="subunit">
    <text evidence="7">Consists of a catalytic RNA component (M1 or rnpB) and a protein subunit.</text>
</comment>
<dbReference type="NCBIfam" id="TIGR00188">
    <property type="entry name" value="rnpA"/>
    <property type="match status" value="1"/>
</dbReference>
<evidence type="ECO:0000256" key="4">
    <source>
        <dbReference type="ARBA" id="ARBA00022759"/>
    </source>
</evidence>
<reference evidence="9 12" key="2">
    <citation type="submission" date="2020-05" db="EMBL/GenBank/DDBJ databases">
        <title>Complete genome sequencing of Campylobacter and Arcobacter type strains.</title>
        <authorList>
            <person name="Miller W.G."/>
            <person name="Yee E."/>
        </authorList>
    </citation>
    <scope>NUCLEOTIDE SEQUENCE [LARGE SCALE GENOMIC DNA]</scope>
    <source>
        <strain evidence="9 12">LMG 21996</strain>
    </source>
</reference>
<dbReference type="GO" id="GO:0000049">
    <property type="term" value="F:tRNA binding"/>
    <property type="evidence" value="ECO:0007669"/>
    <property type="project" value="UniProtKB-UniRule"/>
</dbReference>
<organism evidence="9 12">
    <name type="scientific">Aliarcobacter cibarius</name>
    <dbReference type="NCBI Taxonomy" id="255507"/>
    <lineage>
        <taxon>Bacteria</taxon>
        <taxon>Pseudomonadati</taxon>
        <taxon>Campylobacterota</taxon>
        <taxon>Epsilonproteobacteria</taxon>
        <taxon>Campylobacterales</taxon>
        <taxon>Arcobacteraceae</taxon>
        <taxon>Aliarcobacter</taxon>
    </lineage>
</organism>
<dbReference type="EMBL" id="CP054051">
    <property type="protein sequence ID" value="QKJ27663.1"/>
    <property type="molecule type" value="Genomic_DNA"/>
</dbReference>
<comment type="similarity">
    <text evidence="7">Belongs to the RnpA family.</text>
</comment>
<keyword evidence="2 7" id="KW-0819">tRNA processing</keyword>
<evidence type="ECO:0000256" key="8">
    <source>
        <dbReference type="NCBIfam" id="TIGR00188"/>
    </source>
</evidence>
<evidence type="ECO:0000313" key="10">
    <source>
        <dbReference type="EMBL" id="TLT00700.1"/>
    </source>
</evidence>
<sequence>MSCLSKDYRLNSQKDFSRIYKSGKSWHTPSFVAFFIPNSSLKIAFVASKKLGNAVERNRAKRRLRAGLLSFQDNFISGNYVFVAKQTIESRDFLELKKDFNFALKRLELLK</sequence>
<dbReference type="InterPro" id="IPR020539">
    <property type="entry name" value="RNase_P_CS"/>
</dbReference>
<dbReference type="EC" id="3.1.26.5" evidence="7 8"/>
<gene>
    <name evidence="7 9" type="primary">rnpA</name>
    <name evidence="9" type="ORF">ACBT_1766</name>
    <name evidence="10" type="ORF">FE247_03920</name>
</gene>
<dbReference type="STRING" id="1442598.GCA_000522465_01805"/>
<dbReference type="GO" id="GO:0001682">
    <property type="term" value="P:tRNA 5'-leader removal"/>
    <property type="evidence" value="ECO:0007669"/>
    <property type="project" value="UniProtKB-UniRule"/>
</dbReference>
<evidence type="ECO:0000256" key="1">
    <source>
        <dbReference type="ARBA" id="ARBA00002663"/>
    </source>
</evidence>
<dbReference type="Gene3D" id="3.30.230.10">
    <property type="match status" value="1"/>
</dbReference>
<name>A0A5J6RHU2_9BACT</name>